<dbReference type="CDD" id="cd03250">
    <property type="entry name" value="ABCC_MRP_domain1"/>
    <property type="match status" value="1"/>
</dbReference>
<feature type="transmembrane region" description="Helical" evidence="10">
    <location>
        <begin position="724"/>
        <end position="748"/>
    </location>
</feature>
<evidence type="ECO:0000256" key="5">
    <source>
        <dbReference type="ARBA" id="ARBA00022737"/>
    </source>
</evidence>
<dbReference type="InterPro" id="IPR027417">
    <property type="entry name" value="P-loop_NTPase"/>
</dbReference>
<dbReference type="Pfam" id="PF00005">
    <property type="entry name" value="ABC_tran"/>
    <property type="match status" value="2"/>
</dbReference>
<evidence type="ECO:0000256" key="7">
    <source>
        <dbReference type="ARBA" id="ARBA00022840"/>
    </source>
</evidence>
<evidence type="ECO:0000256" key="4">
    <source>
        <dbReference type="ARBA" id="ARBA00022692"/>
    </source>
</evidence>
<dbReference type="AlphaFoldDB" id="A0A7M7J2Y7"/>
<keyword evidence="3" id="KW-0813">Transport</keyword>
<feature type="domain" description="ABC transporter" evidence="11">
    <location>
        <begin position="1005"/>
        <end position="1234"/>
    </location>
</feature>
<dbReference type="PROSITE" id="PS50893">
    <property type="entry name" value="ABC_TRANSPORTER_2"/>
    <property type="match status" value="2"/>
</dbReference>
<evidence type="ECO:0000256" key="1">
    <source>
        <dbReference type="ARBA" id="ARBA00004141"/>
    </source>
</evidence>
<dbReference type="GO" id="GO:0140359">
    <property type="term" value="F:ABC-type transporter activity"/>
    <property type="evidence" value="ECO:0007669"/>
    <property type="project" value="InterPro"/>
</dbReference>
<dbReference type="GO" id="GO:0016020">
    <property type="term" value="C:membrane"/>
    <property type="evidence" value="ECO:0007669"/>
    <property type="project" value="UniProtKB-SubCell"/>
</dbReference>
<dbReference type="GO" id="GO:0005524">
    <property type="term" value="F:ATP binding"/>
    <property type="evidence" value="ECO:0007669"/>
    <property type="project" value="UniProtKB-KW"/>
</dbReference>
<keyword evidence="5" id="KW-0677">Repeat</keyword>
<dbReference type="SUPFAM" id="SSF52540">
    <property type="entry name" value="P-loop containing nucleoside triphosphate hydrolases"/>
    <property type="match status" value="2"/>
</dbReference>
<organism evidence="13 14">
    <name type="scientific">Nasonia vitripennis</name>
    <name type="common">Parasitic wasp</name>
    <dbReference type="NCBI Taxonomy" id="7425"/>
    <lineage>
        <taxon>Eukaryota</taxon>
        <taxon>Metazoa</taxon>
        <taxon>Ecdysozoa</taxon>
        <taxon>Arthropoda</taxon>
        <taxon>Hexapoda</taxon>
        <taxon>Insecta</taxon>
        <taxon>Pterygota</taxon>
        <taxon>Neoptera</taxon>
        <taxon>Endopterygota</taxon>
        <taxon>Hymenoptera</taxon>
        <taxon>Apocrita</taxon>
        <taxon>Proctotrupomorpha</taxon>
        <taxon>Chalcidoidea</taxon>
        <taxon>Pteromalidae</taxon>
        <taxon>Pteromalinae</taxon>
        <taxon>Nasonia</taxon>
    </lineage>
</organism>
<feature type="transmembrane region" description="Helical" evidence="10">
    <location>
        <begin position="937"/>
        <end position="959"/>
    </location>
</feature>
<dbReference type="InterPro" id="IPR036640">
    <property type="entry name" value="ABC1_TM_sf"/>
</dbReference>
<dbReference type="Gene3D" id="3.40.50.300">
    <property type="entry name" value="P-loop containing nucleotide triphosphate hydrolases"/>
    <property type="match status" value="2"/>
</dbReference>
<keyword evidence="7" id="KW-0067">ATP-binding</keyword>
<dbReference type="FunFam" id="3.40.50.300:FF:000610">
    <property type="entry name" value="Multidrug resistance-associated ABC transporter"/>
    <property type="match status" value="1"/>
</dbReference>
<dbReference type="InterPro" id="IPR003593">
    <property type="entry name" value="AAA+_ATPase"/>
</dbReference>
<feature type="domain" description="ABC transporter" evidence="11">
    <location>
        <begin position="390"/>
        <end position="613"/>
    </location>
</feature>
<feature type="domain" description="ABC transmembrane type-1" evidence="12">
    <location>
        <begin position="86"/>
        <end position="345"/>
    </location>
</feature>
<evidence type="ECO:0000256" key="9">
    <source>
        <dbReference type="ARBA" id="ARBA00023136"/>
    </source>
</evidence>
<keyword evidence="6" id="KW-0547">Nucleotide-binding</keyword>
<evidence type="ECO:0000256" key="3">
    <source>
        <dbReference type="ARBA" id="ARBA00022448"/>
    </source>
</evidence>
<evidence type="ECO:0000256" key="8">
    <source>
        <dbReference type="ARBA" id="ARBA00022989"/>
    </source>
</evidence>
<dbReference type="GeneID" id="100122468"/>
<dbReference type="FunFam" id="3.40.50.300:FF:000973">
    <property type="entry name" value="Multidrug resistance-associated protein 4"/>
    <property type="match status" value="1"/>
</dbReference>
<feature type="transmembrane region" description="Helical" evidence="10">
    <location>
        <begin position="77"/>
        <end position="104"/>
    </location>
</feature>
<proteinExistence type="inferred from homology"/>
<dbReference type="InterPro" id="IPR017871">
    <property type="entry name" value="ABC_transporter-like_CS"/>
</dbReference>
<evidence type="ECO:0000256" key="6">
    <source>
        <dbReference type="ARBA" id="ARBA00022741"/>
    </source>
</evidence>
<accession>A0A7M7J2Y7</accession>
<dbReference type="CDD" id="cd18579">
    <property type="entry name" value="ABC_6TM_ABCC_D1"/>
    <property type="match status" value="1"/>
</dbReference>
<dbReference type="FunFam" id="1.20.1560.10:FF:000014">
    <property type="entry name" value="Multidrug resistance-associated protein member 4"/>
    <property type="match status" value="1"/>
</dbReference>
<feature type="transmembrane region" description="Helical" evidence="10">
    <location>
        <begin position="667"/>
        <end position="687"/>
    </location>
</feature>
<dbReference type="SMR" id="A0A7M7J2Y7"/>
<reference evidence="13" key="1">
    <citation type="submission" date="2021-01" db="UniProtKB">
        <authorList>
            <consortium name="EnsemblMetazoa"/>
        </authorList>
    </citation>
    <scope>IDENTIFICATION</scope>
</reference>
<keyword evidence="9 10" id="KW-0472">Membrane</keyword>
<dbReference type="CDD" id="cd03244">
    <property type="entry name" value="ABCC_MRP_domain2"/>
    <property type="match status" value="1"/>
</dbReference>
<dbReference type="InterPro" id="IPR044746">
    <property type="entry name" value="ABCC_6TM_D1"/>
</dbReference>
<dbReference type="InterPro" id="IPR050173">
    <property type="entry name" value="ABC_transporter_C-like"/>
</dbReference>
<dbReference type="SUPFAM" id="SSF90123">
    <property type="entry name" value="ABC transporter transmembrane region"/>
    <property type="match status" value="2"/>
</dbReference>
<feature type="transmembrane region" description="Helical" evidence="10">
    <location>
        <begin position="203"/>
        <end position="229"/>
    </location>
</feature>
<name>A0A7M7J2Y7_NASVI</name>
<dbReference type="SMART" id="SM00382">
    <property type="entry name" value="AAA"/>
    <property type="match status" value="2"/>
</dbReference>
<keyword evidence="14" id="KW-1185">Reference proteome</keyword>
<evidence type="ECO:0000259" key="12">
    <source>
        <dbReference type="PROSITE" id="PS50929"/>
    </source>
</evidence>
<dbReference type="InterPro" id="IPR011527">
    <property type="entry name" value="ABC1_TM_dom"/>
</dbReference>
<feature type="transmembrane region" description="Helical" evidence="10">
    <location>
        <begin position="909"/>
        <end position="931"/>
    </location>
</feature>
<dbReference type="PROSITE" id="PS00211">
    <property type="entry name" value="ABC_TRANSPORTER_1"/>
    <property type="match status" value="1"/>
</dbReference>
<evidence type="ECO:0000313" key="14">
    <source>
        <dbReference type="Proteomes" id="UP000002358"/>
    </source>
</evidence>
<dbReference type="CDD" id="cd18580">
    <property type="entry name" value="ABC_6TM_ABCC_D2"/>
    <property type="match status" value="1"/>
</dbReference>
<dbReference type="PANTHER" id="PTHR24223:SF415">
    <property type="entry name" value="FI20190P1"/>
    <property type="match status" value="1"/>
</dbReference>
<protein>
    <submittedName>
        <fullName evidence="13">Uncharacterized protein</fullName>
    </submittedName>
</protein>
<dbReference type="RefSeq" id="XP_016843863.1">
    <property type="nucleotide sequence ID" value="XM_016988374.3"/>
</dbReference>
<keyword evidence="4 10" id="KW-0812">Transmembrane</keyword>
<keyword evidence="8 10" id="KW-1133">Transmembrane helix</keyword>
<dbReference type="PROSITE" id="PS50929">
    <property type="entry name" value="ABC_TM1F"/>
    <property type="match status" value="2"/>
</dbReference>
<feature type="transmembrane region" description="Helical" evidence="10">
    <location>
        <begin position="116"/>
        <end position="134"/>
    </location>
</feature>
<evidence type="ECO:0000256" key="10">
    <source>
        <dbReference type="SAM" id="Phobius"/>
    </source>
</evidence>
<dbReference type="Pfam" id="PF00664">
    <property type="entry name" value="ABC_membrane"/>
    <property type="match status" value="2"/>
</dbReference>
<dbReference type="EnsemblMetazoa" id="XM_016988374">
    <property type="protein sequence ID" value="XP_016843863"/>
    <property type="gene ID" value="LOC100122468"/>
</dbReference>
<comment type="subcellular location">
    <subcellularLocation>
        <location evidence="1">Membrane</location>
        <topology evidence="1">Multi-pass membrane protein</topology>
    </subcellularLocation>
</comment>
<dbReference type="Proteomes" id="UP000002358">
    <property type="component" value="Chromosome 4"/>
</dbReference>
<feature type="domain" description="ABC transmembrane type-1" evidence="12">
    <location>
        <begin position="674"/>
        <end position="967"/>
    </location>
</feature>
<dbReference type="InterPro" id="IPR003439">
    <property type="entry name" value="ABC_transporter-like_ATP-bd"/>
</dbReference>
<sequence>MNIFNKLFFWWLKPIFFREKHKSLDVDDLHNVLPEFSSKSLGDRLESAWFEELKNHKFTNRKPSLFQALCKTFGGLFWYYSIHVFIICVILRGLLPFTLGLLIWHFDSRSDSTTQDACLCAVALLAMIVLQAMVGHHSVAGRKEVGMRISIAISSLVHRKILRLSISSSNEFNTGSIINILSNDVAKFEDVCMFWHYVWVLPIQGIVMAYFIWNNVGVSSLAGIFFLVIQTVPVQKHLAKVTAKIRAKVASKTDERVRLMSEIVRGIRVIKMYTWEKPFENLVFLARRYEVDAIAVKSYMRGVSAATSVFAESTSMFFIIMTYVLLGNALEASVVYSVAQYFSMIKVMITVFYPRALSSAAEARVSLKRIEVDSKMNLEDVKKRKGSARIIIEDLSASWSRSTTEQVLQNINLKISAGELCILAGPTGSGKSTLLKTILGELQVNSGQIKVDGQVSYASQEPWLFAGTVKNNILFGQDYDKEKYDRVVSACALKNDFESLLNGDETYVGDRGAMLSGGQCARVNLARAIYRDADIYLIDDALAAVDSKVGKFVFDNCINGLLKEKIKILITHNFQYFQEADQIIVINDGQIDYSGTFSHLIDYRLLELPQHTSSPVVNKTPLKDESSIQNGLELKFTENKSTKVMIDEKDKLLKSKQLSTSSMCWRYFRAGGSIFALLCLVLNFVLAQASVTGCDYWLAHWIKQEESQVKTHTNNSSVSIELRFALYVFAGLLLASVIMWTASSLFYYKICMTASRKLHNQMFSCLLKSPMRFYEINPSGRILNRFSKDIGLVDETLPTTTLDALQVLLKIIGVSIQVLIINWWSIVPMIIMSTSCWKLKNVYLPTAQNIKRLESKAKSPVYSHVNSTMSGLATIRSAEAQEKLKAEFDSLQNVHTSAHYLNIVSSSAFGFYIDILSVSLLAFVVFCFIILKDSNTFAGIVGLAITQILMLYGSVQYGLRQTTEMMTQMISVERIFQFTSLEQEGPFVTNDYNTLSKNWPQNGQIKFDHLSLKYSDEDELVLKDINLSVRPGEKIGVVGRTGTGKSSLISALFRLVNSDGSIFIDDIDIKKIGLHDLRSRISIIPQDPVLFTATLRTNLDPAQKYNDDVIWQALEDVELKSKFNTLDHQIENGGNNLSTGQKQLLCLARVIMAKNKILILDEATANVDLSTDEIIQKTIRMRFSNCTIITIAHRLNTILDSDKILVIHQGEAVEFNTPQNLLQLKDGYFSNMMNCIL</sequence>
<dbReference type="PANTHER" id="PTHR24223">
    <property type="entry name" value="ATP-BINDING CASSETTE SUB-FAMILY C"/>
    <property type="match status" value="1"/>
</dbReference>
<evidence type="ECO:0000256" key="2">
    <source>
        <dbReference type="ARBA" id="ARBA00009726"/>
    </source>
</evidence>
<dbReference type="InterPro" id="IPR044726">
    <property type="entry name" value="ABCC_6TM_D2"/>
</dbReference>
<evidence type="ECO:0000259" key="11">
    <source>
        <dbReference type="PROSITE" id="PS50893"/>
    </source>
</evidence>
<dbReference type="Gene3D" id="1.20.1560.10">
    <property type="entry name" value="ABC transporter type 1, transmembrane domain"/>
    <property type="match status" value="2"/>
</dbReference>
<evidence type="ECO:0000313" key="13">
    <source>
        <dbReference type="EnsemblMetazoa" id="XP_016843863"/>
    </source>
</evidence>
<comment type="similarity">
    <text evidence="2">Belongs to the ABC transporter superfamily. ABCC family. Conjugate transporter (TC 3.A.1.208) subfamily.</text>
</comment>
<dbReference type="GO" id="GO:0016887">
    <property type="term" value="F:ATP hydrolysis activity"/>
    <property type="evidence" value="ECO:0007669"/>
    <property type="project" value="InterPro"/>
</dbReference>
<dbReference type="FunFam" id="1.20.1560.10:FF:000026">
    <property type="entry name" value="Multidrug resistance-associated protein lethal(2)03659"/>
    <property type="match status" value="1"/>
</dbReference>
<dbReference type="OrthoDB" id="6500128at2759"/>